<proteinExistence type="predicted"/>
<evidence type="ECO:0000313" key="1">
    <source>
        <dbReference type="EMBL" id="KAH3671528.1"/>
    </source>
</evidence>
<dbReference type="GeneID" id="70232199"/>
<dbReference type="RefSeq" id="XP_046064704.1">
    <property type="nucleotide sequence ID" value="XM_046203186.1"/>
</dbReference>
<protein>
    <submittedName>
        <fullName evidence="1">Uncharacterized protein</fullName>
    </submittedName>
</protein>
<reference evidence="1" key="2">
    <citation type="submission" date="2021-01" db="EMBL/GenBank/DDBJ databases">
        <authorList>
            <person name="Schikora-Tamarit M.A."/>
        </authorList>
    </citation>
    <scope>NUCLEOTIDE SEQUENCE</scope>
    <source>
        <strain evidence="1">CBS6075</strain>
    </source>
</reference>
<accession>A0A9P8PFY3</accession>
<reference evidence="1" key="1">
    <citation type="journal article" date="2021" name="Open Biol.">
        <title>Shared evolutionary footprints suggest mitochondrial oxidative damage underlies multiple complex I losses in fungi.</title>
        <authorList>
            <person name="Schikora-Tamarit M.A."/>
            <person name="Marcet-Houben M."/>
            <person name="Nosek J."/>
            <person name="Gabaldon T."/>
        </authorList>
    </citation>
    <scope>NUCLEOTIDE SEQUENCE</scope>
    <source>
        <strain evidence="1">CBS6075</strain>
    </source>
</reference>
<dbReference type="Proteomes" id="UP000769157">
    <property type="component" value="Unassembled WGS sequence"/>
</dbReference>
<comment type="caution">
    <text evidence="1">The sequence shown here is derived from an EMBL/GenBank/DDBJ whole genome shotgun (WGS) entry which is preliminary data.</text>
</comment>
<evidence type="ECO:0000313" key="2">
    <source>
        <dbReference type="Proteomes" id="UP000769157"/>
    </source>
</evidence>
<dbReference type="AlphaFoldDB" id="A0A9P8PFY3"/>
<keyword evidence="2" id="KW-1185">Reference proteome</keyword>
<dbReference type="EMBL" id="JAEUBE010000055">
    <property type="protein sequence ID" value="KAH3671528.1"/>
    <property type="molecule type" value="Genomic_DNA"/>
</dbReference>
<sequence length="102" mass="11003">MDGSHSESEVLVSLAWHVETGLSDHVGKRFLVRESLDTLDEVLRLVVNLGEFQACKDSSRLENTVGGVKTGLDVGEVSDTKSDGVNVLGVVLDSVELFTVLF</sequence>
<organism evidence="1 2">
    <name type="scientific">Ogataea philodendri</name>
    <dbReference type="NCBI Taxonomy" id="1378263"/>
    <lineage>
        <taxon>Eukaryota</taxon>
        <taxon>Fungi</taxon>
        <taxon>Dikarya</taxon>
        <taxon>Ascomycota</taxon>
        <taxon>Saccharomycotina</taxon>
        <taxon>Pichiomycetes</taxon>
        <taxon>Pichiales</taxon>
        <taxon>Pichiaceae</taxon>
        <taxon>Ogataea</taxon>
    </lineage>
</organism>
<name>A0A9P8PFY3_9ASCO</name>
<gene>
    <name evidence="1" type="ORF">OGAPHI_000231</name>
</gene>